<evidence type="ECO:0000313" key="8">
    <source>
        <dbReference type="EMBL" id="ORX34450.1"/>
    </source>
</evidence>
<feature type="compositionally biased region" description="Polar residues" evidence="6">
    <location>
        <begin position="106"/>
        <end position="125"/>
    </location>
</feature>
<feature type="compositionally biased region" description="Polar residues" evidence="6">
    <location>
        <begin position="8"/>
        <end position="21"/>
    </location>
</feature>
<feature type="compositionally biased region" description="Polar residues" evidence="6">
    <location>
        <begin position="167"/>
        <end position="183"/>
    </location>
</feature>
<dbReference type="InParanoid" id="A0A1Y1U8T3"/>
<keyword evidence="9" id="KW-1185">Reference proteome</keyword>
<dbReference type="STRING" id="4999.A0A1Y1U8T3"/>
<dbReference type="Pfam" id="PF04082">
    <property type="entry name" value="Fungal_trans"/>
    <property type="match status" value="1"/>
</dbReference>
<dbReference type="PANTHER" id="PTHR47338">
    <property type="entry name" value="ZN(II)2CYS6 TRANSCRIPTION FACTOR (EUROFUNG)-RELATED"/>
    <property type="match status" value="1"/>
</dbReference>
<feature type="region of interest" description="Disordered" evidence="6">
    <location>
        <begin position="167"/>
        <end position="187"/>
    </location>
</feature>
<protein>
    <recommendedName>
        <fullName evidence="7">Zn(2)-C6 fungal-type domain-containing protein</fullName>
    </recommendedName>
</protein>
<dbReference type="GO" id="GO:0005634">
    <property type="term" value="C:nucleus"/>
    <property type="evidence" value="ECO:0007669"/>
    <property type="project" value="UniProtKB-SubCell"/>
</dbReference>
<comment type="subcellular location">
    <subcellularLocation>
        <location evidence="1">Nucleus</location>
    </subcellularLocation>
</comment>
<dbReference type="CDD" id="cd00067">
    <property type="entry name" value="GAL4"/>
    <property type="match status" value="1"/>
</dbReference>
<dbReference type="AlphaFoldDB" id="A0A1Y1U8T3"/>
<proteinExistence type="predicted"/>
<evidence type="ECO:0000256" key="4">
    <source>
        <dbReference type="ARBA" id="ARBA00023163"/>
    </source>
</evidence>
<keyword evidence="2" id="KW-0479">Metal-binding</keyword>
<comment type="caution">
    <text evidence="8">The sequence shown here is derived from an EMBL/GenBank/DDBJ whole genome shotgun (WGS) entry which is preliminary data.</text>
</comment>
<feature type="region of interest" description="Disordered" evidence="6">
    <location>
        <begin position="1"/>
        <end position="23"/>
    </location>
</feature>
<evidence type="ECO:0000256" key="2">
    <source>
        <dbReference type="ARBA" id="ARBA00022723"/>
    </source>
</evidence>
<dbReference type="RefSeq" id="XP_021868713.1">
    <property type="nucleotide sequence ID" value="XM_022016851.1"/>
</dbReference>
<accession>A0A1Y1U8T3</accession>
<dbReference type="EMBL" id="NBSH01000014">
    <property type="protein sequence ID" value="ORX34450.1"/>
    <property type="molecule type" value="Genomic_DNA"/>
</dbReference>
<dbReference type="Gene3D" id="4.10.240.10">
    <property type="entry name" value="Zn(2)-C6 fungal-type DNA-binding domain"/>
    <property type="match status" value="1"/>
</dbReference>
<feature type="region of interest" description="Disordered" evidence="6">
    <location>
        <begin position="82"/>
        <end position="125"/>
    </location>
</feature>
<dbReference type="PROSITE" id="PS50048">
    <property type="entry name" value="ZN2_CY6_FUNGAL_2"/>
    <property type="match status" value="1"/>
</dbReference>
<dbReference type="CDD" id="cd12148">
    <property type="entry name" value="fungal_TF_MHR"/>
    <property type="match status" value="1"/>
</dbReference>
<evidence type="ECO:0000256" key="1">
    <source>
        <dbReference type="ARBA" id="ARBA00004123"/>
    </source>
</evidence>
<keyword evidence="3" id="KW-0805">Transcription regulation</keyword>
<sequence length="774" mass="85997">MEDPTDPPNDNRQSGKSQNTLKRGDACLACRKRRIRCDAEKPACSTCVRLKKECQYVVGKPISKMARLKERIATLEERIASREVPDAPGPSVYPVPMPSGDMSLNPGPSTQASAGSSGLNTPRLSSFDGSTIDPTLFSSFTATGPLPDFSNPMTGDVMTYDQMMTQNAGSSPHRFAQSTNPHPLQQPDPNFDFDFGLLDSTMMDLAGSFLPTDLNSGHSDLFDTSVPAAINSGGFRSPGASGPTDQGGSLFNGPQVILKSDSGWSRQSEPQPSLNFGNGTLSGGWFDPTDLPPPVRDHLLDMFFSQGSIFISMFDIPRFYASLTLPPAKRPHPALLYSMYLLAARRSSHAKLKALESKFCEITEQQINIGNRQNDRTLDIIQAVILFAQYQITIEQFSVAFTVAAMAVRLSMTCGLHRIPSGVFHPPRTVNSAVSFMLRTGGWYLEPPNDGTELGIRIHTFWAVFQAEYSIAIAHVWEPILRPESITTPLPRPLEEYALHLVTAKDDVTLMAALRAPSPSRPIVPGHDSWYICAIKSWGFMEKVFRLRDSPPELPIVPPPSVDLITPGRIASGAASIQASCPKAFTELKAAMDYFCDTLPLQFSLPWHRWEGNEPFHQPQQPLPDLVSKIWFLIGFTYLHLFNVRTLAERNDDAVRVARRLVKLVLGSLSICETWRGYDMFFIIIWNDLAMTLLRELKRIEFAGNAKETDDAHGIEADFDLVMGAIKEWSLLNVKTKHGDADIAAINWRMLDTFKPMPKEMWLEAAQEAMERFR</sequence>
<dbReference type="GeneID" id="33558660"/>
<dbReference type="PANTHER" id="PTHR47338:SF29">
    <property type="entry name" value="ZN(2)-C6 FUNGAL-TYPE DOMAIN-CONTAINING PROTEIN"/>
    <property type="match status" value="1"/>
</dbReference>
<dbReference type="InterPro" id="IPR050815">
    <property type="entry name" value="TF_fung"/>
</dbReference>
<name>A0A1Y1U8T3_9TREE</name>
<dbReference type="SMART" id="SM00906">
    <property type="entry name" value="Fungal_trans"/>
    <property type="match status" value="1"/>
</dbReference>
<dbReference type="GO" id="GO:0008270">
    <property type="term" value="F:zinc ion binding"/>
    <property type="evidence" value="ECO:0007669"/>
    <property type="project" value="InterPro"/>
</dbReference>
<dbReference type="InterPro" id="IPR036864">
    <property type="entry name" value="Zn2-C6_fun-type_DNA-bd_sf"/>
</dbReference>
<dbReference type="GO" id="GO:0006351">
    <property type="term" value="P:DNA-templated transcription"/>
    <property type="evidence" value="ECO:0007669"/>
    <property type="project" value="InterPro"/>
</dbReference>
<evidence type="ECO:0000259" key="7">
    <source>
        <dbReference type="PROSITE" id="PS50048"/>
    </source>
</evidence>
<evidence type="ECO:0000256" key="6">
    <source>
        <dbReference type="SAM" id="MobiDB-lite"/>
    </source>
</evidence>
<keyword evidence="4" id="KW-0804">Transcription</keyword>
<gene>
    <name evidence="8" type="ORF">BD324DRAFT_635980</name>
</gene>
<feature type="region of interest" description="Disordered" evidence="6">
    <location>
        <begin position="233"/>
        <end position="252"/>
    </location>
</feature>
<organism evidence="8 9">
    <name type="scientific">Kockovaella imperatae</name>
    <dbReference type="NCBI Taxonomy" id="4999"/>
    <lineage>
        <taxon>Eukaryota</taxon>
        <taxon>Fungi</taxon>
        <taxon>Dikarya</taxon>
        <taxon>Basidiomycota</taxon>
        <taxon>Agaricomycotina</taxon>
        <taxon>Tremellomycetes</taxon>
        <taxon>Tremellales</taxon>
        <taxon>Cuniculitremaceae</taxon>
        <taxon>Kockovaella</taxon>
    </lineage>
</organism>
<feature type="compositionally biased region" description="Pro residues" evidence="6">
    <location>
        <begin position="87"/>
        <end position="97"/>
    </location>
</feature>
<dbReference type="GO" id="GO:0000981">
    <property type="term" value="F:DNA-binding transcription factor activity, RNA polymerase II-specific"/>
    <property type="evidence" value="ECO:0007669"/>
    <property type="project" value="InterPro"/>
</dbReference>
<dbReference type="InterPro" id="IPR007219">
    <property type="entry name" value="XnlR_reg_dom"/>
</dbReference>
<dbReference type="GO" id="GO:0003677">
    <property type="term" value="F:DNA binding"/>
    <property type="evidence" value="ECO:0007669"/>
    <property type="project" value="InterPro"/>
</dbReference>
<dbReference type="SUPFAM" id="SSF57701">
    <property type="entry name" value="Zn2/Cys6 DNA-binding domain"/>
    <property type="match status" value="1"/>
</dbReference>
<dbReference type="PROSITE" id="PS00463">
    <property type="entry name" value="ZN2_CY6_FUNGAL_1"/>
    <property type="match status" value="1"/>
</dbReference>
<evidence type="ECO:0000256" key="3">
    <source>
        <dbReference type="ARBA" id="ARBA00023015"/>
    </source>
</evidence>
<dbReference type="Pfam" id="PF00172">
    <property type="entry name" value="Zn_clus"/>
    <property type="match status" value="1"/>
</dbReference>
<dbReference type="Proteomes" id="UP000193218">
    <property type="component" value="Unassembled WGS sequence"/>
</dbReference>
<dbReference type="OrthoDB" id="39175at2759"/>
<reference evidence="8 9" key="1">
    <citation type="submission" date="2017-03" db="EMBL/GenBank/DDBJ databases">
        <title>Widespread Adenine N6-methylation of Active Genes in Fungi.</title>
        <authorList>
            <consortium name="DOE Joint Genome Institute"/>
            <person name="Mondo S.J."/>
            <person name="Dannebaum R.O."/>
            <person name="Kuo R.C."/>
            <person name="Louie K.B."/>
            <person name="Bewick A.J."/>
            <person name="Labutti K."/>
            <person name="Haridas S."/>
            <person name="Kuo A."/>
            <person name="Salamov A."/>
            <person name="Ahrendt S.R."/>
            <person name="Lau R."/>
            <person name="Bowen B.P."/>
            <person name="Lipzen A."/>
            <person name="Sullivan W."/>
            <person name="Andreopoulos W.B."/>
            <person name="Clum A."/>
            <person name="Lindquist E."/>
            <person name="Daum C."/>
            <person name="Northen T.R."/>
            <person name="Ramamoorthy G."/>
            <person name="Schmitz R.J."/>
            <person name="Gryganskyi A."/>
            <person name="Culley D."/>
            <person name="Magnuson J."/>
            <person name="James T.Y."/>
            <person name="O'Malley M.A."/>
            <person name="Stajich J.E."/>
            <person name="Spatafora J.W."/>
            <person name="Visel A."/>
            <person name="Grigoriev I.V."/>
        </authorList>
    </citation>
    <scope>NUCLEOTIDE SEQUENCE [LARGE SCALE GENOMIC DNA]</scope>
    <source>
        <strain evidence="8 9">NRRL Y-17943</strain>
    </source>
</reference>
<dbReference type="PRINTS" id="PR00755">
    <property type="entry name" value="AFLATOXINBRP"/>
</dbReference>
<feature type="domain" description="Zn(2)-C6 fungal-type" evidence="7">
    <location>
        <begin position="26"/>
        <end position="56"/>
    </location>
</feature>
<dbReference type="InterPro" id="IPR001138">
    <property type="entry name" value="Zn2Cys6_DnaBD"/>
</dbReference>
<evidence type="ECO:0000313" key="9">
    <source>
        <dbReference type="Proteomes" id="UP000193218"/>
    </source>
</evidence>
<evidence type="ECO:0000256" key="5">
    <source>
        <dbReference type="ARBA" id="ARBA00023242"/>
    </source>
</evidence>
<dbReference type="SMART" id="SM00066">
    <property type="entry name" value="GAL4"/>
    <property type="match status" value="1"/>
</dbReference>
<keyword evidence="5" id="KW-0539">Nucleus</keyword>